<dbReference type="PANTHER" id="PTHR33744">
    <property type="entry name" value="CARBOHYDRATE DIACID REGULATOR"/>
    <property type="match status" value="1"/>
</dbReference>
<organism evidence="3 4">
    <name type="scientific">Nocardioides hwasunensis</name>
    <dbReference type="NCBI Taxonomy" id="397258"/>
    <lineage>
        <taxon>Bacteria</taxon>
        <taxon>Bacillati</taxon>
        <taxon>Actinomycetota</taxon>
        <taxon>Actinomycetes</taxon>
        <taxon>Propionibacteriales</taxon>
        <taxon>Nocardioidaceae</taxon>
        <taxon>Nocardioides</taxon>
    </lineage>
</organism>
<dbReference type="Gene3D" id="1.10.10.2840">
    <property type="entry name" value="PucR C-terminal helix-turn-helix domain"/>
    <property type="match status" value="1"/>
</dbReference>
<accession>A0ABR8ML86</accession>
<evidence type="ECO:0000256" key="1">
    <source>
        <dbReference type="SAM" id="MobiDB-lite"/>
    </source>
</evidence>
<sequence length="383" mass="41334">MSTLDDLVDDLAATLGAPCILEDPDFRLLGFSDQRDVDQVRQRSILEKGSTPEVRTWFRSHGIGEAERPLRTPADAELGIVSRICVPVRHLGRLQGFFWLLDAHGEIAESRWEEARPYAESAGALLSLAERRQARRDASYRDVVEGGPDASRSAASELAGAAGLAPDEPVRVALVQRPDLARQLPSRPSRGGMVWIRESAEVCAAVVRAEPLTNASVDVPSVLAGLGLSRRVPDLDLRTIVGIGPVVPAIDDLADARSGALVALRVGRQTGTSLTTWERLGPLRLLGVARDADLARSLVPADVATFLHGAQPALVETVRTYLQEAASATRTASHLGVHRQTVYHRLEQVERATGIDLSSGTGRLELQLALELAPFVLPRGPER</sequence>
<name>A0ABR8ML86_9ACTN</name>
<evidence type="ECO:0000259" key="2">
    <source>
        <dbReference type="Pfam" id="PF13556"/>
    </source>
</evidence>
<dbReference type="InterPro" id="IPR042070">
    <property type="entry name" value="PucR_C-HTH_sf"/>
</dbReference>
<keyword evidence="4" id="KW-1185">Reference proteome</keyword>
<dbReference type="InterPro" id="IPR051448">
    <property type="entry name" value="CdaR-like_regulators"/>
</dbReference>
<dbReference type="Pfam" id="PF13556">
    <property type="entry name" value="HTH_30"/>
    <property type="match status" value="1"/>
</dbReference>
<comment type="caution">
    <text evidence="3">The sequence shown here is derived from an EMBL/GenBank/DDBJ whole genome shotgun (WGS) entry which is preliminary data.</text>
</comment>
<protein>
    <submittedName>
        <fullName evidence="3">Helix-turn-helix domain-containing protein</fullName>
    </submittedName>
</protein>
<evidence type="ECO:0000313" key="4">
    <source>
        <dbReference type="Proteomes" id="UP000649289"/>
    </source>
</evidence>
<dbReference type="InterPro" id="IPR025736">
    <property type="entry name" value="PucR_C-HTH_dom"/>
</dbReference>
<reference evidence="3 4" key="1">
    <citation type="submission" date="2020-09" db="EMBL/GenBank/DDBJ databases">
        <title>novel species in genus Nocardioides.</title>
        <authorList>
            <person name="Zhang G."/>
        </authorList>
    </citation>
    <scope>NUCLEOTIDE SEQUENCE [LARGE SCALE GENOMIC DNA]</scope>
    <source>
        <strain evidence="3 4">19197</strain>
    </source>
</reference>
<evidence type="ECO:0000313" key="3">
    <source>
        <dbReference type="EMBL" id="MBD3915555.1"/>
    </source>
</evidence>
<feature type="domain" description="PucR C-terminal helix-turn-helix" evidence="2">
    <location>
        <begin position="314"/>
        <end position="371"/>
    </location>
</feature>
<feature type="compositionally biased region" description="Low complexity" evidence="1">
    <location>
        <begin position="150"/>
        <end position="159"/>
    </location>
</feature>
<gene>
    <name evidence="3" type="ORF">IEZ25_13110</name>
</gene>
<feature type="region of interest" description="Disordered" evidence="1">
    <location>
        <begin position="137"/>
        <end position="159"/>
    </location>
</feature>
<proteinExistence type="predicted"/>
<dbReference type="EMBL" id="JACXYY010000005">
    <property type="protein sequence ID" value="MBD3915555.1"/>
    <property type="molecule type" value="Genomic_DNA"/>
</dbReference>
<dbReference type="RefSeq" id="WP_191199888.1">
    <property type="nucleotide sequence ID" value="NZ_BAAAPA010000008.1"/>
</dbReference>
<dbReference type="PANTHER" id="PTHR33744:SF17">
    <property type="entry name" value="CONSERVED PROTEIN"/>
    <property type="match status" value="1"/>
</dbReference>
<dbReference type="Proteomes" id="UP000649289">
    <property type="component" value="Unassembled WGS sequence"/>
</dbReference>